<reference evidence="1 2" key="1">
    <citation type="submission" date="2008-07" db="EMBL/GenBank/DDBJ databases">
        <authorList>
            <person name="Tandeau de Marsac N."/>
            <person name="Ferriera S."/>
            <person name="Johnson J."/>
            <person name="Kravitz S."/>
            <person name="Beeson K."/>
            <person name="Sutton G."/>
            <person name="Rogers Y.-H."/>
            <person name="Friedman R."/>
            <person name="Frazier M."/>
            <person name="Venter J.C."/>
        </authorList>
    </citation>
    <scope>NUCLEOTIDE SEQUENCE [LARGE SCALE GENOMIC DNA]</scope>
    <source>
        <strain evidence="1 2">PCC 7420</strain>
    </source>
</reference>
<dbReference type="HOGENOM" id="CLU_2842220_0_0_3"/>
<protein>
    <submittedName>
        <fullName evidence="1">Uncharacterized protein</fullName>
    </submittedName>
</protein>
<evidence type="ECO:0000313" key="2">
    <source>
        <dbReference type="Proteomes" id="UP000003835"/>
    </source>
</evidence>
<sequence length="65" mass="7073">MTESKKTIKPSAQDIENEVKGMQERGVTNAEVLQAMAVIADKQGDSTLARKLANTAKELVKESQI</sequence>
<dbReference type="Proteomes" id="UP000003835">
    <property type="component" value="Unassembled WGS sequence"/>
</dbReference>
<gene>
    <name evidence="1" type="ORF">MC7420_6083</name>
</gene>
<proteinExistence type="predicted"/>
<dbReference type="STRING" id="118168.MC7420_6083"/>
<organism evidence="1 2">
    <name type="scientific">Coleofasciculus chthonoplastes PCC 7420</name>
    <dbReference type="NCBI Taxonomy" id="118168"/>
    <lineage>
        <taxon>Bacteria</taxon>
        <taxon>Bacillati</taxon>
        <taxon>Cyanobacteriota</taxon>
        <taxon>Cyanophyceae</taxon>
        <taxon>Coleofasciculales</taxon>
        <taxon>Coleofasciculaceae</taxon>
        <taxon>Coleofasciculus</taxon>
    </lineage>
</organism>
<dbReference type="AlphaFoldDB" id="B4VTL2"/>
<evidence type="ECO:0000313" key="1">
    <source>
        <dbReference type="EMBL" id="EDX74605.1"/>
    </source>
</evidence>
<dbReference type="RefSeq" id="WP_006101936.1">
    <property type="nucleotide sequence ID" value="NZ_DS989852.1"/>
</dbReference>
<dbReference type="EMBL" id="DS989852">
    <property type="protein sequence ID" value="EDX74605.1"/>
    <property type="molecule type" value="Genomic_DNA"/>
</dbReference>
<accession>B4VTL2</accession>
<name>B4VTL2_9CYAN</name>
<keyword evidence="2" id="KW-1185">Reference proteome</keyword>